<organism evidence="1 2">
    <name type="scientific">Metabacillus endolithicus</name>
    <dbReference type="NCBI Taxonomy" id="1535204"/>
    <lineage>
        <taxon>Bacteria</taxon>
        <taxon>Bacillati</taxon>
        <taxon>Bacillota</taxon>
        <taxon>Bacilli</taxon>
        <taxon>Bacillales</taxon>
        <taxon>Bacillaceae</taxon>
        <taxon>Metabacillus</taxon>
    </lineage>
</organism>
<evidence type="ECO:0000313" key="1">
    <source>
        <dbReference type="EMBL" id="MFD2214743.1"/>
    </source>
</evidence>
<sequence length="112" mass="13250">MKVSEMHAKLYCLSCNDDTSHVITYVNSKINGIQCEECHRTQALKMNLVKEFQKEVYERISTKPVRITQEYKEDLSKLLASLPIRILSKPYRLMRYLNETRKVFKLYSDKKG</sequence>
<reference evidence="2" key="1">
    <citation type="journal article" date="2019" name="Int. J. Syst. Evol. Microbiol.">
        <title>The Global Catalogue of Microorganisms (GCM) 10K type strain sequencing project: providing services to taxonomists for standard genome sequencing and annotation.</title>
        <authorList>
            <consortium name="The Broad Institute Genomics Platform"/>
            <consortium name="The Broad Institute Genome Sequencing Center for Infectious Disease"/>
            <person name="Wu L."/>
            <person name="Ma J."/>
        </authorList>
    </citation>
    <scope>NUCLEOTIDE SEQUENCE [LARGE SCALE GENOMIC DNA]</scope>
    <source>
        <strain evidence="2">CGMCC 1.15474</strain>
    </source>
</reference>
<dbReference type="Proteomes" id="UP001597318">
    <property type="component" value="Unassembled WGS sequence"/>
</dbReference>
<dbReference type="RefSeq" id="WP_247346126.1">
    <property type="nucleotide sequence ID" value="NZ_CP095550.1"/>
</dbReference>
<dbReference type="SUPFAM" id="SSF48695">
    <property type="entry name" value="Multiheme cytochromes"/>
    <property type="match status" value="1"/>
</dbReference>
<dbReference type="InterPro" id="IPR036280">
    <property type="entry name" value="Multihaem_cyt_sf"/>
</dbReference>
<name>A0ABW5BXU4_9BACI</name>
<dbReference type="EMBL" id="JBHUIK010000003">
    <property type="protein sequence ID" value="MFD2214743.1"/>
    <property type="molecule type" value="Genomic_DNA"/>
</dbReference>
<accession>A0ABW5BXU4</accession>
<proteinExistence type="predicted"/>
<comment type="caution">
    <text evidence="1">The sequence shown here is derived from an EMBL/GenBank/DDBJ whole genome shotgun (WGS) entry which is preliminary data.</text>
</comment>
<keyword evidence="2" id="KW-1185">Reference proteome</keyword>
<protein>
    <submittedName>
        <fullName evidence="1">Bh protein</fullName>
    </submittedName>
</protein>
<gene>
    <name evidence="1" type="ORF">ACFSKK_13720</name>
</gene>
<evidence type="ECO:0000313" key="2">
    <source>
        <dbReference type="Proteomes" id="UP001597318"/>
    </source>
</evidence>